<dbReference type="PANTHER" id="PTHR45678">
    <property type="entry name" value="MITOCHONDRIAL 2-OXODICARBOXYLATE CARRIER 1-RELATED"/>
    <property type="match status" value="1"/>
</dbReference>
<keyword evidence="8" id="KW-0479">Metal-binding</keyword>
<evidence type="ECO:0000256" key="1">
    <source>
        <dbReference type="ARBA" id="ARBA00004448"/>
    </source>
</evidence>
<dbReference type="Pfam" id="PF01158">
    <property type="entry name" value="Ribosomal_L36e"/>
    <property type="match status" value="1"/>
</dbReference>
<evidence type="ECO:0000256" key="7">
    <source>
        <dbReference type="ARBA" id="ARBA00022692"/>
    </source>
</evidence>
<dbReference type="CTD" id="10165"/>
<evidence type="ECO:0000256" key="15">
    <source>
        <dbReference type="ARBA" id="ARBA00023128"/>
    </source>
</evidence>
<evidence type="ECO:0000256" key="14">
    <source>
        <dbReference type="ARBA" id="ARBA00022990"/>
    </source>
</evidence>
<comment type="function">
    <text evidence="18">Component of the large ribosomal subunit. The ribosome is a large ribonucleoprotein complex responsible for the synthesis of proteins in the cell.</text>
</comment>
<keyword evidence="10" id="KW-0999">Mitochondrion inner membrane</keyword>
<dbReference type="Gene3D" id="1.10.10.1760">
    <property type="entry name" value="60S ribosomal protein L36"/>
    <property type="match status" value="1"/>
</dbReference>
<comment type="catalytic activity">
    <reaction evidence="21">
        <text>3-sulfino-L-alanine(out) + L-aspartate(in) = 3-sulfino-L-alanine(in) + L-aspartate(out)</text>
        <dbReference type="Rhea" id="RHEA:70975"/>
        <dbReference type="ChEBI" id="CHEBI:29991"/>
        <dbReference type="ChEBI" id="CHEBI:61085"/>
    </reaction>
</comment>
<comment type="subunit">
    <text evidence="22">Homodimer (via N-terminus).</text>
</comment>
<evidence type="ECO:0000256" key="11">
    <source>
        <dbReference type="ARBA" id="ARBA00022837"/>
    </source>
</evidence>
<evidence type="ECO:0000256" key="6">
    <source>
        <dbReference type="ARBA" id="ARBA00022481"/>
    </source>
</evidence>
<comment type="similarity">
    <text evidence="2">Belongs to the mitochondrial carrier (TC 2.A.29) family.</text>
</comment>
<feature type="repeat" description="Solcar" evidence="28">
    <location>
        <begin position="425"/>
        <end position="517"/>
    </location>
</feature>
<dbReference type="InterPro" id="IPR023395">
    <property type="entry name" value="MCP_dom_sf"/>
</dbReference>
<evidence type="ECO:0000256" key="25">
    <source>
        <dbReference type="ARBA" id="ARBA00059790"/>
    </source>
</evidence>
<comment type="catalytic activity">
    <reaction evidence="24">
        <text>3-sulfino-L-alanine(out) + L-glutamate(in) + H(+)(in) = 3-sulfino-L-alanine(in) + L-glutamate(out) + H(+)(out)</text>
        <dbReference type="Rhea" id="RHEA:70967"/>
        <dbReference type="ChEBI" id="CHEBI:15378"/>
        <dbReference type="ChEBI" id="CHEBI:29985"/>
        <dbReference type="ChEBI" id="CHEBI:61085"/>
    </reaction>
</comment>
<dbReference type="InterPro" id="IPR018108">
    <property type="entry name" value="MCP_transmembrane"/>
</dbReference>
<dbReference type="PRINTS" id="PR00926">
    <property type="entry name" value="MITOCARRIER"/>
</dbReference>
<evidence type="ECO:0000256" key="26">
    <source>
        <dbReference type="ARBA" id="ARBA00071547"/>
    </source>
</evidence>
<evidence type="ECO:0000256" key="27">
    <source>
        <dbReference type="ARBA" id="ARBA00076504"/>
    </source>
</evidence>
<keyword evidence="30" id="KW-1185">Reference proteome</keyword>
<dbReference type="InterPro" id="IPR000509">
    <property type="entry name" value="Ribosomal_eL36"/>
</dbReference>
<dbReference type="InterPro" id="IPR011992">
    <property type="entry name" value="EF-hand-dom_pair"/>
</dbReference>
<dbReference type="GO" id="GO:0003735">
    <property type="term" value="F:structural constituent of ribosome"/>
    <property type="evidence" value="ECO:0007669"/>
    <property type="project" value="InterPro"/>
</dbReference>
<dbReference type="Gene3D" id="1.10.238.10">
    <property type="entry name" value="EF-hand"/>
    <property type="match status" value="2"/>
</dbReference>
<keyword evidence="16 28" id="KW-0472">Membrane</keyword>
<dbReference type="Gene3D" id="1.50.40.10">
    <property type="entry name" value="Mitochondrial carrier domain"/>
    <property type="match status" value="1"/>
</dbReference>
<evidence type="ECO:0000256" key="9">
    <source>
        <dbReference type="ARBA" id="ARBA00022737"/>
    </source>
</evidence>
<keyword evidence="15" id="KW-0496">Mitochondrion</keyword>
<dbReference type="FunFam" id="1.50.40.10:FF:000004">
    <property type="entry name" value="Calcium-binding mitochondrial carrier protein Aralar1"/>
    <property type="match status" value="1"/>
</dbReference>
<protein>
    <recommendedName>
        <fullName evidence="26">Electrogenic aspartate/glutamate antiporter SLC25A13, mitochondrial</fullName>
    </recommendedName>
    <alternativeName>
        <fullName evidence="20">60S ribosomal protein L36</fullName>
    </alternativeName>
    <alternativeName>
        <fullName evidence="19">Large ribosomal subunit protein eL36</fullName>
    </alternativeName>
    <alternativeName>
        <fullName evidence="27">Solute carrier family 25 member 13</fullName>
    </alternativeName>
</protein>
<organism evidence="30 31">
    <name type="scientific">Octodon degus</name>
    <name type="common">Degu</name>
    <name type="synonym">Sciurus degus</name>
    <dbReference type="NCBI Taxonomy" id="10160"/>
    <lineage>
        <taxon>Eukaryota</taxon>
        <taxon>Metazoa</taxon>
        <taxon>Chordata</taxon>
        <taxon>Craniata</taxon>
        <taxon>Vertebrata</taxon>
        <taxon>Euteleostomi</taxon>
        <taxon>Mammalia</taxon>
        <taxon>Eutheria</taxon>
        <taxon>Euarchontoglires</taxon>
        <taxon>Glires</taxon>
        <taxon>Rodentia</taxon>
        <taxon>Hystricomorpha</taxon>
        <taxon>Octodontidae</taxon>
        <taxon>Octodon</taxon>
    </lineage>
</organism>
<comment type="function">
    <text evidence="25">Mitochondrial electrogenic aspartate/glutamate antiporter that favors efflux of aspartate and entry of glutamate and proton within the mitochondria as part of the malate-aspartate shuttle. Also mediates the uptake of L-cysteinesulfinate (3-sulfino-L-alanine) by mitochondria in exchange of L-glutamate and proton. Can also exchange L-cysteinesulfinate with aspartate in their anionic form without any proton translocation. Lacks transport activity towards gamma-aminobutyric acid (GABA).</text>
</comment>
<dbReference type="GO" id="GO:0005743">
    <property type="term" value="C:mitochondrial inner membrane"/>
    <property type="evidence" value="ECO:0007669"/>
    <property type="project" value="UniProtKB-SubCell"/>
</dbReference>
<evidence type="ECO:0000256" key="28">
    <source>
        <dbReference type="PROSITE-ProRule" id="PRU00282"/>
    </source>
</evidence>
<evidence type="ECO:0000256" key="18">
    <source>
        <dbReference type="ARBA" id="ARBA00034092"/>
    </source>
</evidence>
<evidence type="ECO:0000256" key="20">
    <source>
        <dbReference type="ARBA" id="ARBA00035331"/>
    </source>
</evidence>
<evidence type="ECO:0000256" key="23">
    <source>
        <dbReference type="ARBA" id="ARBA00047487"/>
    </source>
</evidence>
<dbReference type="RefSeq" id="XP_023572653.1">
    <property type="nucleotide sequence ID" value="XM_023716885.1"/>
</dbReference>
<dbReference type="InterPro" id="IPR051028">
    <property type="entry name" value="Mito_Solute_Carrier"/>
</dbReference>
<keyword evidence="6" id="KW-0488">Methylation</keyword>
<dbReference type="SUPFAM" id="SSF47473">
    <property type="entry name" value="EF-hand"/>
    <property type="match status" value="2"/>
</dbReference>
<dbReference type="Pfam" id="PF00153">
    <property type="entry name" value="Mito_carr"/>
    <property type="match status" value="3"/>
</dbReference>
<evidence type="ECO:0000256" key="21">
    <source>
        <dbReference type="ARBA" id="ARBA00037019"/>
    </source>
</evidence>
<dbReference type="GO" id="GO:0043490">
    <property type="term" value="P:malate-aspartate shuttle"/>
    <property type="evidence" value="ECO:0007669"/>
    <property type="project" value="TreeGrafter"/>
</dbReference>
<keyword evidence="7 28" id="KW-0812">Transmembrane</keyword>
<keyword evidence="17" id="KW-0687">Ribonucleoprotein</keyword>
<feature type="domain" description="EF-hand" evidence="29">
    <location>
        <begin position="186"/>
        <end position="221"/>
    </location>
</feature>
<evidence type="ECO:0000256" key="5">
    <source>
        <dbReference type="ARBA" id="ARBA00022448"/>
    </source>
</evidence>
<evidence type="ECO:0000256" key="4">
    <source>
        <dbReference type="ARBA" id="ARBA00011133"/>
    </source>
</evidence>
<dbReference type="PANTHER" id="PTHR45678:SF12">
    <property type="entry name" value="ELECTROGENIC ASPARTATE_GLUTAMATE ANTIPORTER SLC25A13, MITOCHONDRIAL"/>
    <property type="match status" value="1"/>
</dbReference>
<accession>A0A6P6EKQ2</accession>
<dbReference type="FunFam" id="1.10.238.10:FF:000064">
    <property type="entry name" value="calcium-binding mitochondrial carrier protein Aralar1 isoform X1"/>
    <property type="match status" value="1"/>
</dbReference>
<dbReference type="SUPFAM" id="SSF103506">
    <property type="entry name" value="Mitochondrial carrier"/>
    <property type="match status" value="1"/>
</dbReference>
<evidence type="ECO:0000313" key="30">
    <source>
        <dbReference type="Proteomes" id="UP000515203"/>
    </source>
</evidence>
<comment type="subunit">
    <text evidence="4">Component of the large ribosomal subunit.</text>
</comment>
<feature type="repeat" description="Solcar" evidence="28">
    <location>
        <begin position="525"/>
        <end position="609"/>
    </location>
</feature>
<dbReference type="GO" id="GO:1990904">
    <property type="term" value="C:ribonucleoprotein complex"/>
    <property type="evidence" value="ECO:0007669"/>
    <property type="project" value="UniProtKB-KW"/>
</dbReference>
<evidence type="ECO:0000256" key="2">
    <source>
        <dbReference type="ARBA" id="ARBA00006375"/>
    </source>
</evidence>
<proteinExistence type="inferred from homology"/>
<evidence type="ECO:0000256" key="22">
    <source>
        <dbReference type="ARBA" id="ARBA00038674"/>
    </source>
</evidence>
<keyword evidence="5" id="KW-0813">Transport</keyword>
<dbReference type="PROSITE" id="PS50222">
    <property type="entry name" value="EF_HAND_2"/>
    <property type="match status" value="1"/>
</dbReference>
<dbReference type="OrthoDB" id="2161at2759"/>
<evidence type="ECO:0000259" key="29">
    <source>
        <dbReference type="PROSITE" id="PS50222"/>
    </source>
</evidence>
<keyword evidence="12" id="KW-0689">Ribosomal protein</keyword>
<dbReference type="GO" id="GO:0015183">
    <property type="term" value="F:L-aspartate transmembrane transporter activity"/>
    <property type="evidence" value="ECO:0007669"/>
    <property type="project" value="TreeGrafter"/>
</dbReference>
<dbReference type="AlphaFoldDB" id="A0A6P6EKQ2"/>
<dbReference type="GeneID" id="101588219"/>
<dbReference type="InterPro" id="IPR002048">
    <property type="entry name" value="EF_hand_dom"/>
</dbReference>
<dbReference type="FunCoup" id="A0A6P6EKQ2">
    <property type="interactions" value="1822"/>
</dbReference>
<dbReference type="GO" id="GO:0005509">
    <property type="term" value="F:calcium ion binding"/>
    <property type="evidence" value="ECO:0007669"/>
    <property type="project" value="InterPro"/>
</dbReference>
<dbReference type="FunFam" id="1.10.238.10:FF:000529">
    <property type="entry name" value="Solute carrier family 25 member 13"/>
    <property type="match status" value="1"/>
</dbReference>
<evidence type="ECO:0000256" key="17">
    <source>
        <dbReference type="ARBA" id="ARBA00023274"/>
    </source>
</evidence>
<evidence type="ECO:0000256" key="13">
    <source>
        <dbReference type="ARBA" id="ARBA00022989"/>
    </source>
</evidence>
<evidence type="ECO:0000256" key="3">
    <source>
        <dbReference type="ARBA" id="ARBA00006509"/>
    </source>
</evidence>
<gene>
    <name evidence="31" type="primary">Slc25a13</name>
</gene>
<dbReference type="Proteomes" id="UP000515203">
    <property type="component" value="Unplaced"/>
</dbReference>
<evidence type="ECO:0000256" key="16">
    <source>
        <dbReference type="ARBA" id="ARBA00023136"/>
    </source>
</evidence>
<keyword evidence="14" id="KW-0007">Acetylation</keyword>
<dbReference type="GO" id="GO:0005313">
    <property type="term" value="F:L-glutamate transmembrane transporter activity"/>
    <property type="evidence" value="ECO:0007669"/>
    <property type="project" value="TreeGrafter"/>
</dbReference>
<dbReference type="PROSITE" id="PS50920">
    <property type="entry name" value="SOLCAR"/>
    <property type="match status" value="3"/>
</dbReference>
<dbReference type="InterPro" id="IPR002067">
    <property type="entry name" value="MCP"/>
</dbReference>
<evidence type="ECO:0000256" key="12">
    <source>
        <dbReference type="ARBA" id="ARBA00022980"/>
    </source>
</evidence>
<dbReference type="InParanoid" id="A0A6P6EKQ2"/>
<evidence type="ECO:0000256" key="24">
    <source>
        <dbReference type="ARBA" id="ARBA00048652"/>
    </source>
</evidence>
<evidence type="ECO:0000256" key="19">
    <source>
        <dbReference type="ARBA" id="ARBA00035226"/>
    </source>
</evidence>
<keyword evidence="13" id="KW-1133">Transmembrane helix</keyword>
<sequence>MIQEVCSFAPYQRRTMELPEVSKDKHALKFITKRFCHLLRELLNLLVPELLLSSGTYFWEALEGQKPAELSGAGPAQAVEVLAVDLETEGCLETWRESPGCGPKVALTKRADPAELRTIFLKYASIEKNGEFFMSPTDFVTRYLNIFGESQPNPKTVELLSGVVDQTKDGLISFQEFVAFESVLCAPDALFMVAFQLFDKAGKGEVTFEDVKQVFGQTTIHQHIPFNWDSEFVQLHFGKERKRHLTYAEFTQFLLEIQLEHAKQAFVQRDSAKMGRVTAIDFRDIMVTIRPHVLTPFVEECLVAAAGGTTSHQVSFSYFNGFNSLLNNMELIRKIYSTLAGNRKDVEVTKEEFVLAAQKFGQVTPMEVDILFQLADLYEPRGRMTLADIERIAPLEEGTLPFNLAEAQRQKALGESARPVLLQVAESAYRFGLGSIAGAVGATAVYPIDLVKTRMQNQRSTGSFVGELMYKNSFDCFKKVLRYEGFFGLYRGLLPQLLGVAPEKAIKLTVNDFVRDKFMHKDGSIPLAAEILAGGCAGGSQVIFTNPLEIVKIRLQVAGEITTGPRVSALSVVRDLGFFGIYKGAKACFLRDIPFSAIYFPCYAHVKASFASEDGQISPGSLLLAGAIAGMPAASLVTPADVIKTRLQVAARAGQTTYSGVIDCFRKILQEEGPKALWKGAGARVFRSSPQFGVTLLTYELLQRWFYIDFGGVKPVGSEPVPKSRIILPAPNPDHVGGYKLAIATFAGIENKFGLYLPLFKPSASTSKAAIRESREG</sequence>
<name>A0A6P6EKQ2_OCTDE</name>
<feature type="repeat" description="Solcar" evidence="28">
    <location>
        <begin position="617"/>
        <end position="705"/>
    </location>
</feature>
<comment type="subcellular location">
    <subcellularLocation>
        <location evidence="1">Mitochondrion inner membrane</location>
        <topology evidence="1">Multi-pass membrane protein</topology>
    </subcellularLocation>
</comment>
<dbReference type="GO" id="GO:0006412">
    <property type="term" value="P:translation"/>
    <property type="evidence" value="ECO:0007669"/>
    <property type="project" value="InterPro"/>
</dbReference>
<comment type="catalytic activity">
    <reaction evidence="23">
        <text>L-aspartate(in) + L-glutamate(out) + H(+)(out) = L-aspartate(out) + L-glutamate(in) + H(+)(in)</text>
        <dbReference type="Rhea" id="RHEA:70783"/>
        <dbReference type="ChEBI" id="CHEBI:15378"/>
        <dbReference type="ChEBI" id="CHEBI:29985"/>
        <dbReference type="ChEBI" id="CHEBI:29991"/>
    </reaction>
</comment>
<keyword evidence="9" id="KW-0677">Repeat</keyword>
<evidence type="ECO:0000256" key="10">
    <source>
        <dbReference type="ARBA" id="ARBA00022792"/>
    </source>
</evidence>
<evidence type="ECO:0000313" key="31">
    <source>
        <dbReference type="RefSeq" id="XP_023572653.1"/>
    </source>
</evidence>
<keyword evidence="11" id="KW-0106">Calcium</keyword>
<reference evidence="31" key="1">
    <citation type="submission" date="2025-08" db="UniProtKB">
        <authorList>
            <consortium name="RefSeq"/>
        </authorList>
    </citation>
    <scope>IDENTIFICATION</scope>
</reference>
<evidence type="ECO:0000256" key="8">
    <source>
        <dbReference type="ARBA" id="ARBA00022723"/>
    </source>
</evidence>
<dbReference type="InterPro" id="IPR038097">
    <property type="entry name" value="Ribosomal_eL36_sf"/>
</dbReference>
<comment type="similarity">
    <text evidence="3">Belongs to the eukaryotic ribosomal protein eL36 family.</text>
</comment>
<dbReference type="GO" id="GO:0005840">
    <property type="term" value="C:ribosome"/>
    <property type="evidence" value="ECO:0007669"/>
    <property type="project" value="UniProtKB-KW"/>
</dbReference>